<dbReference type="SUPFAM" id="SSF69279">
    <property type="entry name" value="Phage tail proteins"/>
    <property type="match status" value="1"/>
</dbReference>
<sequence length="117" mass="12582">MTDFDNVFDAAISRADETIRSTMGTVALITSGGLSGLSISGVFDDPENIGYAVPGVRMEGTSPSFFVKSTDASELQRLDTLTINGISYWIDRIGPDDCGSRHLWLGNGQPPAGNRRR</sequence>
<name>A0A7H4P577_9ENTR</name>
<comment type="caution">
    <text evidence="1">The sequence shown here is derived from an EMBL/GenBank/DDBJ whole genome shotgun (WGS) entry which is preliminary data.</text>
</comment>
<evidence type="ECO:0000313" key="1">
    <source>
        <dbReference type="EMBL" id="STW07592.1"/>
    </source>
</evidence>
<dbReference type="InterPro" id="IPR053734">
    <property type="entry name" value="Phage_Head-Tail_Connect_sf"/>
</dbReference>
<dbReference type="InterPro" id="IPR008018">
    <property type="entry name" value="Phage_tail_attach_FII"/>
</dbReference>
<protein>
    <submittedName>
        <fullName evidence="1">Phage Head-Tail Attachment</fullName>
    </submittedName>
</protein>
<proteinExistence type="predicted"/>
<dbReference type="Pfam" id="PF05354">
    <property type="entry name" value="Phage_attach"/>
    <property type="match status" value="1"/>
</dbReference>
<dbReference type="Gene3D" id="2.40.10.180">
    <property type="entry name" value="Phage tail proteins"/>
    <property type="match status" value="1"/>
</dbReference>
<dbReference type="Proteomes" id="UP000254571">
    <property type="component" value="Unassembled WGS sequence"/>
</dbReference>
<evidence type="ECO:0000313" key="2">
    <source>
        <dbReference type="Proteomes" id="UP000254571"/>
    </source>
</evidence>
<dbReference type="AlphaFoldDB" id="A0A7H4P577"/>
<accession>A0A7H4P577</accession>
<reference evidence="1 2" key="1">
    <citation type="submission" date="2018-06" db="EMBL/GenBank/DDBJ databases">
        <authorList>
            <consortium name="Pathogen Informatics"/>
            <person name="Doyle S."/>
        </authorList>
    </citation>
    <scope>NUCLEOTIDE SEQUENCE [LARGE SCALE GENOMIC DNA]</scope>
    <source>
        <strain evidence="1 2">NCTC9149</strain>
    </source>
</reference>
<organism evidence="1 2">
    <name type="scientific">Klebsiella grimontii</name>
    <dbReference type="NCBI Taxonomy" id="2058152"/>
    <lineage>
        <taxon>Bacteria</taxon>
        <taxon>Pseudomonadati</taxon>
        <taxon>Pseudomonadota</taxon>
        <taxon>Gammaproteobacteria</taxon>
        <taxon>Enterobacterales</taxon>
        <taxon>Enterobacteriaceae</taxon>
        <taxon>Klebsiella/Raoultella group</taxon>
        <taxon>Klebsiella</taxon>
    </lineage>
</organism>
<dbReference type="GO" id="GO:0019068">
    <property type="term" value="P:virion assembly"/>
    <property type="evidence" value="ECO:0007669"/>
    <property type="project" value="InterPro"/>
</dbReference>
<dbReference type="EMBL" id="UGMX01000002">
    <property type="protein sequence ID" value="STW07592.1"/>
    <property type="molecule type" value="Genomic_DNA"/>
</dbReference>
<gene>
    <name evidence="1" type="ORF">NCTC9149_04026</name>
</gene>